<keyword evidence="1" id="KW-0812">Transmembrane</keyword>
<dbReference type="EMBL" id="QSAJ01000006">
    <property type="protein sequence ID" value="RGW54887.1"/>
    <property type="molecule type" value="Genomic_DNA"/>
</dbReference>
<feature type="transmembrane region" description="Helical" evidence="1">
    <location>
        <begin position="57"/>
        <end position="75"/>
    </location>
</feature>
<accession>A0A395XSN8</accession>
<keyword evidence="1" id="KW-0472">Membrane</keyword>
<dbReference type="AlphaFoldDB" id="A0A395XSN8"/>
<gene>
    <name evidence="2" type="ORF">DWV67_03990</name>
</gene>
<feature type="transmembrane region" description="Helical" evidence="1">
    <location>
        <begin position="33"/>
        <end position="51"/>
    </location>
</feature>
<name>A0A395XSN8_9FIRM</name>
<evidence type="ECO:0000313" key="3">
    <source>
        <dbReference type="Proteomes" id="UP000266376"/>
    </source>
</evidence>
<sequence length="161" mass="19502">MQQKYWNFMVQIKAWIFYLDIYAENSYKWDRRINMYGAIASSSSIAAWAIWKEWSYVWAVIIAISQVLTAIKQYLPFGRRLKYLQPFIEDMKLLYLKMEYDWYKVAGGDLSESEINALLFSYKKEYSNIESKYLKEEILVENEKYKNKADDKTEEYFQNNF</sequence>
<comment type="caution">
    <text evidence="2">The sequence shown here is derived from an EMBL/GenBank/DDBJ whole genome shotgun (WGS) entry which is preliminary data.</text>
</comment>
<organism evidence="2 3">
    <name type="scientific">Dorea formicigenerans</name>
    <dbReference type="NCBI Taxonomy" id="39486"/>
    <lineage>
        <taxon>Bacteria</taxon>
        <taxon>Bacillati</taxon>
        <taxon>Bacillota</taxon>
        <taxon>Clostridia</taxon>
        <taxon>Lachnospirales</taxon>
        <taxon>Lachnospiraceae</taxon>
        <taxon>Dorea</taxon>
    </lineage>
</organism>
<proteinExistence type="predicted"/>
<evidence type="ECO:0000313" key="2">
    <source>
        <dbReference type="EMBL" id="RGW54887.1"/>
    </source>
</evidence>
<reference evidence="2 3" key="1">
    <citation type="submission" date="2018-08" db="EMBL/GenBank/DDBJ databases">
        <title>A genome reference for cultivated species of the human gut microbiota.</title>
        <authorList>
            <person name="Zou Y."/>
            <person name="Xue W."/>
            <person name="Luo G."/>
        </authorList>
    </citation>
    <scope>NUCLEOTIDE SEQUENCE [LARGE SCALE GENOMIC DNA]</scope>
    <source>
        <strain evidence="2 3">AF12-11</strain>
    </source>
</reference>
<evidence type="ECO:0008006" key="4">
    <source>
        <dbReference type="Google" id="ProtNLM"/>
    </source>
</evidence>
<dbReference type="Proteomes" id="UP000266376">
    <property type="component" value="Unassembled WGS sequence"/>
</dbReference>
<keyword evidence="1" id="KW-1133">Transmembrane helix</keyword>
<evidence type="ECO:0000256" key="1">
    <source>
        <dbReference type="SAM" id="Phobius"/>
    </source>
</evidence>
<protein>
    <recommendedName>
        <fullName evidence="4">SLATT domain-containing protein</fullName>
    </recommendedName>
</protein>